<dbReference type="GO" id="GO:0031965">
    <property type="term" value="C:nuclear membrane"/>
    <property type="evidence" value="ECO:0007669"/>
    <property type="project" value="UniProtKB-SubCell"/>
</dbReference>
<feature type="transmembrane region" description="Helical" evidence="6">
    <location>
        <begin position="99"/>
        <end position="118"/>
    </location>
</feature>
<comment type="subcellular location">
    <subcellularLocation>
        <location evidence="6">Rough endoplasmic reticulum membrane</location>
        <topology evidence="6">Multi-pass membrane protein</topology>
    </subcellularLocation>
    <subcellularLocation>
        <location evidence="6">Nucleus membrane</location>
        <topology evidence="6">Multi-pass membrane protein</topology>
    </subcellularLocation>
</comment>
<dbReference type="PANTHER" id="PTHR31204:SF1">
    <property type="entry name" value="SIGMA INTRACELLULAR RECEPTOR 2"/>
    <property type="match status" value="1"/>
</dbReference>
<dbReference type="AlphaFoldDB" id="A0A1L8HCM3"/>
<evidence type="ECO:0000256" key="5">
    <source>
        <dbReference type="ARBA" id="ARBA00023136"/>
    </source>
</evidence>
<dbReference type="GO" id="GO:0005886">
    <property type="term" value="C:plasma membrane"/>
    <property type="evidence" value="ECO:0007669"/>
    <property type="project" value="UniProtKB-UniRule"/>
</dbReference>
<dbReference type="InterPro" id="IPR016964">
    <property type="entry name" value="Sigma2_recept"/>
</dbReference>
<dbReference type="PANTHER" id="PTHR31204">
    <property type="entry name" value="SIGMA INTRACELLULAR RECEPTOR 2"/>
    <property type="match status" value="1"/>
</dbReference>
<accession>A0A1L8HCM3</accession>
<dbReference type="STRING" id="8355.A0A1L8HCM3"/>
<reference evidence="8" key="1">
    <citation type="submission" date="2025-08" db="UniProtKB">
        <authorList>
            <consortium name="RefSeq"/>
        </authorList>
    </citation>
    <scope>IDENTIFICATION</scope>
    <source>
        <strain evidence="8">J_2021</strain>
        <tissue evidence="8">Erythrocytes</tissue>
    </source>
</reference>
<keyword evidence="5 6" id="KW-0472">Membrane</keyword>
<keyword evidence="3 6" id="KW-0256">Endoplasmic reticulum</keyword>
<dbReference type="Bgee" id="108707888">
    <property type="expression patterns" value="Expressed in liver and 19 other cell types or tissues"/>
</dbReference>
<keyword evidence="4 6" id="KW-1133">Transmembrane helix</keyword>
<dbReference type="OrthoDB" id="433124at2759"/>
<dbReference type="Pfam" id="PF05241">
    <property type="entry name" value="EBP"/>
    <property type="match status" value="1"/>
</dbReference>
<dbReference type="GO" id="GO:0005783">
    <property type="term" value="C:endoplasmic reticulum"/>
    <property type="evidence" value="ECO:0000318"/>
    <property type="project" value="GO_Central"/>
</dbReference>
<dbReference type="GO" id="GO:0030867">
    <property type="term" value="C:rough endoplasmic reticulum membrane"/>
    <property type="evidence" value="ECO:0007669"/>
    <property type="project" value="UniProtKB-SubCell"/>
</dbReference>
<feature type="transmembrane region" description="Helical" evidence="6">
    <location>
        <begin position="138"/>
        <end position="159"/>
    </location>
</feature>
<dbReference type="RefSeq" id="XP_018101447.1">
    <property type="nucleotide sequence ID" value="XM_018245958.2"/>
</dbReference>
<dbReference type="InterPro" id="IPR051987">
    <property type="entry name" value="Sigma-2_receptor-like"/>
</dbReference>
<dbReference type="PIRSF" id="PIRSF031032">
    <property type="entry name" value="TMP_97_prd"/>
    <property type="match status" value="1"/>
</dbReference>
<protein>
    <recommendedName>
        <fullName evidence="6">Transmembrane protein 97</fullName>
    </recommendedName>
</protein>
<proteinExistence type="inferred from homology"/>
<evidence type="ECO:0000313" key="8">
    <source>
        <dbReference type="RefSeq" id="XP_018101447.1"/>
    </source>
</evidence>
<feature type="transmembrane region" description="Helical" evidence="6">
    <location>
        <begin position="12"/>
        <end position="32"/>
    </location>
</feature>
<evidence type="ECO:0000256" key="6">
    <source>
        <dbReference type="PIRNR" id="PIRNR031032"/>
    </source>
</evidence>
<dbReference type="InterPro" id="IPR033118">
    <property type="entry name" value="EXPERA"/>
</dbReference>
<dbReference type="CTD" id="108707888"/>
<comment type="function">
    <text evidence="6">Sigma-2 receptor which contributes to ameliorate dysfunctional cellular processes and slow degenerative progression by regulating cell functions including cholesterol biosynthesis/trafficking, membrane trafficking, autophagy, lipid membrane-bound protein trafficking, and receptor stabilization at the cell surface. Forms a ternary complex with PGRMC1 receptor and low density lipoprotein receptor/LDLR at the plasma membrane, which increases LDLR-mediated LDL cholesterol internalization. Decreases lysosomal sterol transporter NPC1 availability to the cell, probably through NPC1-binding, hence controlling lipid transport, including cholesterol and LBPA, outside of late endosome/lysosome. Binds regio- and stereoselective ligand 20(S)-hydroxycholesterol (20(S)-OHC), thereby linking OHC binding to cholesterol homeostasis. Also able to bind cholesterol. Binds histatin 1 (Hst 1)/HN1 salivary peptide at the ER membrane, which is critical for increasing mitochondria-ER contacts and stimulating Hst1 wound healing properties. May alter the activity of some cytochrome P450 proteins. Although shows homologies with sterol isomerases (EXPERA domain), not able to catalyze sterol isomerization. However, may act as sensors of these molecules. Acts as a quality control factor in the ER, promoting the proteolytic degradation of nonproductive and extramitochondrial precursor proteins in the ER membrane thus removing them from the ER surface.</text>
</comment>
<dbReference type="Proteomes" id="UP000186698">
    <property type="component" value="Chromosome 2L"/>
</dbReference>
<gene>
    <name evidence="8" type="primary">LOC108707888</name>
</gene>
<name>A0A1L8HCM3_XENLA</name>
<evidence type="ECO:0000256" key="4">
    <source>
        <dbReference type="ARBA" id="ARBA00022989"/>
    </source>
</evidence>
<dbReference type="GeneID" id="108707888"/>
<keyword evidence="8" id="KW-0675">Receptor</keyword>
<evidence type="ECO:0000256" key="1">
    <source>
        <dbReference type="ARBA" id="ARBA00009096"/>
    </source>
</evidence>
<dbReference type="KEGG" id="xla:108707888"/>
<sequence>MAVCSRLLEWIFFFYFFSHIPITLLVDLQAVLPPSLYPRELLDLMKWYTVTFKDHLMANPPAWFKSFVYCEAVLQLPFFPVAAYAFFKGGCKWIRIPAIVYSAHVATTVIPIIAHVIFGDFPKSDAIAPLTQKDRLTLVAIYAPYLVVPVLLLLTMLFSPRYRQEEKRKRK</sequence>
<dbReference type="GO" id="GO:0005764">
    <property type="term" value="C:lysosome"/>
    <property type="evidence" value="ECO:0007669"/>
    <property type="project" value="UniProtKB-UniRule"/>
</dbReference>
<evidence type="ECO:0000313" key="7">
    <source>
        <dbReference type="Proteomes" id="UP000186698"/>
    </source>
</evidence>
<keyword evidence="2 6" id="KW-0812">Transmembrane</keyword>
<dbReference type="PaxDb" id="8355-A0A1L8HCM3"/>
<comment type="similarity">
    <text evidence="1">Belongs to the TMEM97/sigma-2 receptor family.</text>
</comment>
<evidence type="ECO:0000256" key="3">
    <source>
        <dbReference type="ARBA" id="ARBA00022824"/>
    </source>
</evidence>
<evidence type="ECO:0000256" key="2">
    <source>
        <dbReference type="ARBA" id="ARBA00022692"/>
    </source>
</evidence>
<keyword evidence="6" id="KW-0539">Nucleus</keyword>
<dbReference type="OMA" id="EFKDPMV"/>
<keyword evidence="7" id="KW-1185">Reference proteome</keyword>
<organism evidence="7 8">
    <name type="scientific">Xenopus laevis</name>
    <name type="common">African clawed frog</name>
    <dbReference type="NCBI Taxonomy" id="8355"/>
    <lineage>
        <taxon>Eukaryota</taxon>
        <taxon>Metazoa</taxon>
        <taxon>Chordata</taxon>
        <taxon>Craniata</taxon>
        <taxon>Vertebrata</taxon>
        <taxon>Euteleostomi</taxon>
        <taxon>Amphibia</taxon>
        <taxon>Batrachia</taxon>
        <taxon>Anura</taxon>
        <taxon>Pipoidea</taxon>
        <taxon>Pipidae</taxon>
        <taxon>Xenopodinae</taxon>
        <taxon>Xenopus</taxon>
        <taxon>Xenopus</taxon>
    </lineage>
</organism>
<feature type="transmembrane region" description="Helical" evidence="6">
    <location>
        <begin position="66"/>
        <end position="87"/>
    </location>
</feature>
<dbReference type="PROSITE" id="PS51751">
    <property type="entry name" value="EXPERA"/>
    <property type="match status" value="1"/>
</dbReference>